<proteinExistence type="predicted"/>
<dbReference type="Proteomes" id="UP001155241">
    <property type="component" value="Unassembled WGS sequence"/>
</dbReference>
<comment type="caution">
    <text evidence="1">The sequence shown here is derived from an EMBL/GenBank/DDBJ whole genome shotgun (WGS) entry which is preliminary data.</text>
</comment>
<dbReference type="SUPFAM" id="SSF52047">
    <property type="entry name" value="RNI-like"/>
    <property type="match status" value="1"/>
</dbReference>
<dbReference type="AlphaFoldDB" id="A0A9X2F6P7"/>
<dbReference type="EMBL" id="JAMXLR010000006">
    <property type="protein sequence ID" value="MCO6042608.1"/>
    <property type="molecule type" value="Genomic_DNA"/>
</dbReference>
<evidence type="ECO:0000313" key="2">
    <source>
        <dbReference type="Proteomes" id="UP001155241"/>
    </source>
</evidence>
<dbReference type="RefSeq" id="WP_252850706.1">
    <property type="nucleotide sequence ID" value="NZ_JAMXLR010000006.1"/>
</dbReference>
<gene>
    <name evidence="1" type="ORF">NG895_01690</name>
</gene>
<organism evidence="1 2">
    <name type="scientific">Aeoliella straminimaris</name>
    <dbReference type="NCBI Taxonomy" id="2954799"/>
    <lineage>
        <taxon>Bacteria</taxon>
        <taxon>Pseudomonadati</taxon>
        <taxon>Planctomycetota</taxon>
        <taxon>Planctomycetia</taxon>
        <taxon>Pirellulales</taxon>
        <taxon>Lacipirellulaceae</taxon>
        <taxon>Aeoliella</taxon>
    </lineage>
</organism>
<dbReference type="Gene3D" id="3.80.10.10">
    <property type="entry name" value="Ribonuclease Inhibitor"/>
    <property type="match status" value="1"/>
</dbReference>
<accession>A0A9X2F6P7</accession>
<evidence type="ECO:0000313" key="1">
    <source>
        <dbReference type="EMBL" id="MCO6042608.1"/>
    </source>
</evidence>
<dbReference type="InterPro" id="IPR032675">
    <property type="entry name" value="LRR_dom_sf"/>
</dbReference>
<protein>
    <recommendedName>
        <fullName evidence="3">Leucine Rich repeats (2 copies)</fullName>
    </recommendedName>
</protein>
<name>A0A9X2F6P7_9BACT</name>
<evidence type="ECO:0008006" key="3">
    <source>
        <dbReference type="Google" id="ProtNLM"/>
    </source>
</evidence>
<sequence length="198" mass="23029">MFRFRLRTFLVAITLFCLLLGWRISAVESVERPIRELGRLGWKIEYKAQIFYPLSGDPILTDGPRRTYWKKLLLGHRQYDLPNFVWLGTESEIDSSHELRPVLQQTVPWINDLPTIESVDLSRTPAASDCIEPLSHWRHLRTLSLNSTNLDDTSVDQLAKLTRLNYISLWNTDLTAEGAAELERRLPNIQIEHDFNDD</sequence>
<reference evidence="1" key="1">
    <citation type="submission" date="2022-06" db="EMBL/GenBank/DDBJ databases">
        <title>Aeoliella straminimaris, a novel planctomycete from sediments.</title>
        <authorList>
            <person name="Vitorino I.R."/>
            <person name="Lage O.M."/>
        </authorList>
    </citation>
    <scope>NUCLEOTIDE SEQUENCE</scope>
    <source>
        <strain evidence="1">ICT_H6.2</strain>
    </source>
</reference>
<keyword evidence="2" id="KW-1185">Reference proteome</keyword>